<proteinExistence type="predicted"/>
<evidence type="ECO:0000313" key="2">
    <source>
        <dbReference type="EMBL" id="OAJ41139.1"/>
    </source>
</evidence>
<dbReference type="VEuPathDB" id="FungiDB:BDEG_24783"/>
<feature type="region of interest" description="Disordered" evidence="1">
    <location>
        <begin position="1"/>
        <end position="33"/>
    </location>
</feature>
<protein>
    <submittedName>
        <fullName evidence="2">Uncharacterized protein</fullName>
    </submittedName>
</protein>
<organism evidence="2 3">
    <name type="scientific">Batrachochytrium dendrobatidis (strain JEL423)</name>
    <dbReference type="NCBI Taxonomy" id="403673"/>
    <lineage>
        <taxon>Eukaryota</taxon>
        <taxon>Fungi</taxon>
        <taxon>Fungi incertae sedis</taxon>
        <taxon>Chytridiomycota</taxon>
        <taxon>Chytridiomycota incertae sedis</taxon>
        <taxon>Chytridiomycetes</taxon>
        <taxon>Rhizophydiales</taxon>
        <taxon>Rhizophydiales incertae sedis</taxon>
        <taxon>Batrachochytrium</taxon>
    </lineage>
</organism>
<name>A0A177WLZ4_BATDL</name>
<sequence>MGSSGSKIAGRAAETGAGTVKRQLGATPSTYIPSNNSVLAARAQQQTASDSDYSMKIAEQQKIDGDEQKEHQKMVDAFHQLHATVDKRAIPTIGYSKHNEMLNILHKRQSSDAVNRLSEQAREKIRQEQKEHKASIMSIYRMLKTRHSGASNVPWNTDQARADLGWRNGSGSEEIQAMIKYYNTAEPIMLAGEGSEVVEAVWVKPKY</sequence>
<gene>
    <name evidence="2" type="ORF">BDEG_24783</name>
</gene>
<reference evidence="2 3" key="2">
    <citation type="submission" date="2016-05" db="EMBL/GenBank/DDBJ databases">
        <title>Lineage-specific infection strategies underlie the spectrum of fungal disease in amphibians.</title>
        <authorList>
            <person name="Cuomo C.A."/>
            <person name="Farrer R.A."/>
            <person name="James T."/>
            <person name="Longcore J."/>
            <person name="Birren B."/>
        </authorList>
    </citation>
    <scope>NUCLEOTIDE SEQUENCE [LARGE SCALE GENOMIC DNA]</scope>
    <source>
        <strain evidence="2 3">JEL423</strain>
    </source>
</reference>
<dbReference type="EMBL" id="DS022305">
    <property type="protein sequence ID" value="OAJ41139.1"/>
    <property type="molecule type" value="Genomic_DNA"/>
</dbReference>
<dbReference type="Proteomes" id="UP000077115">
    <property type="component" value="Unassembled WGS sequence"/>
</dbReference>
<reference evidence="2 3" key="1">
    <citation type="submission" date="2006-10" db="EMBL/GenBank/DDBJ databases">
        <title>The Genome Sequence of Batrachochytrium dendrobatidis JEL423.</title>
        <authorList>
            <consortium name="The Broad Institute Genome Sequencing Platform"/>
            <person name="Birren B."/>
            <person name="Lander E."/>
            <person name="Galagan J."/>
            <person name="Cuomo C."/>
            <person name="Devon K."/>
            <person name="Jaffe D."/>
            <person name="Butler J."/>
            <person name="Alvarez P."/>
            <person name="Gnerre S."/>
            <person name="Grabherr M."/>
            <person name="Kleber M."/>
            <person name="Mauceli E."/>
            <person name="Brockman W."/>
            <person name="Young S."/>
            <person name="LaButti K."/>
            <person name="Sykes S."/>
            <person name="DeCaprio D."/>
            <person name="Crawford M."/>
            <person name="Koehrsen M."/>
            <person name="Engels R."/>
            <person name="Montgomery P."/>
            <person name="Pearson M."/>
            <person name="Howarth C."/>
            <person name="Larson L."/>
            <person name="White J."/>
            <person name="O'Leary S."/>
            <person name="Kodira C."/>
            <person name="Zeng Q."/>
            <person name="Yandava C."/>
            <person name="Alvarado L."/>
            <person name="Longcore J."/>
            <person name="James T."/>
        </authorList>
    </citation>
    <scope>NUCLEOTIDE SEQUENCE [LARGE SCALE GENOMIC DNA]</scope>
    <source>
        <strain evidence="2 3">JEL423</strain>
    </source>
</reference>
<accession>A0A177WLZ4</accession>
<evidence type="ECO:0000313" key="3">
    <source>
        <dbReference type="Proteomes" id="UP000077115"/>
    </source>
</evidence>
<evidence type="ECO:0000256" key="1">
    <source>
        <dbReference type="SAM" id="MobiDB-lite"/>
    </source>
</evidence>
<dbReference type="AlphaFoldDB" id="A0A177WLZ4"/>